<evidence type="ECO:0000259" key="5">
    <source>
        <dbReference type="PROSITE" id="PS50893"/>
    </source>
</evidence>
<keyword evidence="7" id="KW-1185">Reference proteome</keyword>
<dbReference type="GO" id="GO:0015424">
    <property type="term" value="F:ABC-type amino acid transporter activity"/>
    <property type="evidence" value="ECO:0007669"/>
    <property type="project" value="InterPro"/>
</dbReference>
<dbReference type="PROSITE" id="PS00211">
    <property type="entry name" value="ABC_TRANSPORTER_1"/>
    <property type="match status" value="1"/>
</dbReference>
<dbReference type="RefSeq" id="WP_215628400.1">
    <property type="nucleotide sequence ID" value="NZ_CP067089.2"/>
</dbReference>
<dbReference type="InterPro" id="IPR003593">
    <property type="entry name" value="AAA+_ATPase"/>
</dbReference>
<evidence type="ECO:0000256" key="1">
    <source>
        <dbReference type="ARBA" id="ARBA00005417"/>
    </source>
</evidence>
<keyword evidence="4 6" id="KW-0067">ATP-binding</keyword>
<dbReference type="GO" id="GO:0016887">
    <property type="term" value="F:ATP hydrolysis activity"/>
    <property type="evidence" value="ECO:0007669"/>
    <property type="project" value="InterPro"/>
</dbReference>
<reference evidence="6" key="1">
    <citation type="submission" date="2021-01" db="EMBL/GenBank/DDBJ databases">
        <title>Description of Breznakiella homolactica.</title>
        <authorList>
            <person name="Song Y."/>
            <person name="Brune A."/>
        </authorList>
    </citation>
    <scope>NUCLEOTIDE SEQUENCE</scope>
    <source>
        <strain evidence="6">RmG30</strain>
    </source>
</reference>
<gene>
    <name evidence="6" type="ORF">JFL75_09285</name>
</gene>
<dbReference type="InterPro" id="IPR050086">
    <property type="entry name" value="MetN_ABC_transporter-like"/>
</dbReference>
<dbReference type="PROSITE" id="PS50893">
    <property type="entry name" value="ABC_TRANSPORTER_2"/>
    <property type="match status" value="1"/>
</dbReference>
<dbReference type="EMBL" id="CP067089">
    <property type="protein sequence ID" value="QQO11091.1"/>
    <property type="molecule type" value="Genomic_DNA"/>
</dbReference>
<dbReference type="Pfam" id="PF00005">
    <property type="entry name" value="ABC_tran"/>
    <property type="match status" value="1"/>
</dbReference>
<accession>A0A7T8BC57</accession>
<sequence>MIEVKNITKRYGSLTVLRDFSVDFDESGVTVILGPSGTGKSTLLRCINGLESIETGDILVNGLSVLEKRNLRSIRLNCGMVFQSTILFPHLNVLENLILSPMKLLGVKRSEAEEQARYYLAKVGLASKEEARHNELSGGEQQRIAIARAMIMNPKALLLDEITSALDPEMSVEVLRLLEKLASDGVTMLIVTHELSFAQKVARRVLFLEGGSLIADASNEVFFNDLKFNNERIARFLQHINQ</sequence>
<dbReference type="InterPro" id="IPR017871">
    <property type="entry name" value="ABC_transporter-like_CS"/>
</dbReference>
<evidence type="ECO:0000313" key="7">
    <source>
        <dbReference type="Proteomes" id="UP000595917"/>
    </source>
</evidence>
<dbReference type="SMART" id="SM00382">
    <property type="entry name" value="AAA"/>
    <property type="match status" value="1"/>
</dbReference>
<keyword evidence="2" id="KW-0813">Transport</keyword>
<dbReference type="KEGG" id="bhc:JFL75_09285"/>
<dbReference type="AlphaFoldDB" id="A0A7T8BC57"/>
<evidence type="ECO:0000313" key="6">
    <source>
        <dbReference type="EMBL" id="QQO11091.1"/>
    </source>
</evidence>
<dbReference type="PANTHER" id="PTHR43166">
    <property type="entry name" value="AMINO ACID IMPORT ATP-BINDING PROTEIN"/>
    <property type="match status" value="1"/>
</dbReference>
<protein>
    <submittedName>
        <fullName evidence="6">Amino acid ABC transporter ATP-binding protein</fullName>
    </submittedName>
</protein>
<dbReference type="InterPro" id="IPR030679">
    <property type="entry name" value="ABC_ATPase_HisP-typ"/>
</dbReference>
<dbReference type="GO" id="GO:0005524">
    <property type="term" value="F:ATP binding"/>
    <property type="evidence" value="ECO:0007669"/>
    <property type="project" value="UniProtKB-KW"/>
</dbReference>
<feature type="domain" description="ABC transporter" evidence="5">
    <location>
        <begin position="2"/>
        <end position="235"/>
    </location>
</feature>
<evidence type="ECO:0000256" key="3">
    <source>
        <dbReference type="ARBA" id="ARBA00022741"/>
    </source>
</evidence>
<comment type="similarity">
    <text evidence="1">Belongs to the ABC transporter superfamily.</text>
</comment>
<dbReference type="Proteomes" id="UP000595917">
    <property type="component" value="Chromosome"/>
</dbReference>
<dbReference type="SUPFAM" id="SSF52540">
    <property type="entry name" value="P-loop containing nucleoside triphosphate hydrolases"/>
    <property type="match status" value="1"/>
</dbReference>
<dbReference type="PANTHER" id="PTHR43166:SF14">
    <property type="entry name" value="GLUTAMINE TRANSPORT ATP-BINDING PROTEIN GLNQ"/>
    <property type="match status" value="1"/>
</dbReference>
<proteinExistence type="inferred from homology"/>
<organism evidence="6 7">
    <name type="scientific">Breznakiella homolactica</name>
    <dbReference type="NCBI Taxonomy" id="2798577"/>
    <lineage>
        <taxon>Bacteria</taxon>
        <taxon>Pseudomonadati</taxon>
        <taxon>Spirochaetota</taxon>
        <taxon>Spirochaetia</taxon>
        <taxon>Spirochaetales</taxon>
        <taxon>Breznakiellaceae</taxon>
        <taxon>Breznakiella</taxon>
    </lineage>
</organism>
<dbReference type="InterPro" id="IPR027417">
    <property type="entry name" value="P-loop_NTPase"/>
</dbReference>
<keyword evidence="3" id="KW-0547">Nucleotide-binding</keyword>
<name>A0A7T8BC57_9SPIR</name>
<dbReference type="Gene3D" id="3.40.50.300">
    <property type="entry name" value="P-loop containing nucleotide triphosphate hydrolases"/>
    <property type="match status" value="1"/>
</dbReference>
<dbReference type="InterPro" id="IPR003439">
    <property type="entry name" value="ABC_transporter-like_ATP-bd"/>
</dbReference>
<evidence type="ECO:0000256" key="4">
    <source>
        <dbReference type="ARBA" id="ARBA00022840"/>
    </source>
</evidence>
<dbReference type="PIRSF" id="PIRSF039085">
    <property type="entry name" value="ABC_ATPase_HisP"/>
    <property type="match status" value="1"/>
</dbReference>
<evidence type="ECO:0000256" key="2">
    <source>
        <dbReference type="ARBA" id="ARBA00022448"/>
    </source>
</evidence>